<gene>
    <name evidence="5" type="ORF">BDW02DRAFT_561677</name>
</gene>
<feature type="compositionally biased region" description="Low complexity" evidence="3">
    <location>
        <begin position="687"/>
        <end position="713"/>
    </location>
</feature>
<dbReference type="Pfam" id="PF12796">
    <property type="entry name" value="Ank_2"/>
    <property type="match status" value="1"/>
</dbReference>
<evidence type="ECO:0000313" key="6">
    <source>
        <dbReference type="Proteomes" id="UP000800040"/>
    </source>
</evidence>
<evidence type="ECO:0000256" key="1">
    <source>
        <dbReference type="ARBA" id="ARBA00022737"/>
    </source>
</evidence>
<feature type="region of interest" description="Disordered" evidence="3">
    <location>
        <begin position="685"/>
        <end position="745"/>
    </location>
</feature>
<accession>A0A6A5K3J8</accession>
<dbReference type="SUPFAM" id="SSF48403">
    <property type="entry name" value="Ankyrin repeat"/>
    <property type="match status" value="1"/>
</dbReference>
<keyword evidence="6" id="KW-1185">Reference proteome</keyword>
<feature type="compositionally biased region" description="Basic and acidic residues" evidence="3">
    <location>
        <begin position="59"/>
        <end position="72"/>
    </location>
</feature>
<dbReference type="SMART" id="SM00248">
    <property type="entry name" value="ANK"/>
    <property type="match status" value="4"/>
</dbReference>
<dbReference type="Gene3D" id="1.25.40.20">
    <property type="entry name" value="Ankyrin repeat-containing domain"/>
    <property type="match status" value="2"/>
</dbReference>
<evidence type="ECO:0000256" key="3">
    <source>
        <dbReference type="SAM" id="MobiDB-lite"/>
    </source>
</evidence>
<feature type="compositionally biased region" description="Low complexity" evidence="3">
    <location>
        <begin position="732"/>
        <end position="745"/>
    </location>
</feature>
<reference evidence="5" key="1">
    <citation type="submission" date="2020-01" db="EMBL/GenBank/DDBJ databases">
        <authorList>
            <consortium name="DOE Joint Genome Institute"/>
            <person name="Haridas S."/>
            <person name="Albert R."/>
            <person name="Binder M."/>
            <person name="Bloem J."/>
            <person name="Labutti K."/>
            <person name="Salamov A."/>
            <person name="Andreopoulos B."/>
            <person name="Baker S.E."/>
            <person name="Barry K."/>
            <person name="Bills G."/>
            <person name="Bluhm B.H."/>
            <person name="Cannon C."/>
            <person name="Castanera R."/>
            <person name="Culley D.E."/>
            <person name="Daum C."/>
            <person name="Ezra D."/>
            <person name="Gonzalez J.B."/>
            <person name="Henrissat B."/>
            <person name="Kuo A."/>
            <person name="Liang C."/>
            <person name="Lipzen A."/>
            <person name="Lutzoni F."/>
            <person name="Magnuson J."/>
            <person name="Mondo S."/>
            <person name="Nolan M."/>
            <person name="Ohm R."/>
            <person name="Pangilinan J."/>
            <person name="Park H.-J."/>
            <person name="Ramirez L."/>
            <person name="Alfaro M."/>
            <person name="Sun H."/>
            <person name="Tritt A."/>
            <person name="Yoshinaga Y."/>
            <person name="Zwiers L.-H."/>
            <person name="Turgeon B.G."/>
            <person name="Goodwin S.B."/>
            <person name="Spatafora J.W."/>
            <person name="Crous P.W."/>
            <person name="Grigoriev I.V."/>
        </authorList>
    </citation>
    <scope>NUCLEOTIDE SEQUENCE</scope>
    <source>
        <strain evidence="5">P77</strain>
    </source>
</reference>
<dbReference type="Pfam" id="PF14420">
    <property type="entry name" value="Clr5"/>
    <property type="match status" value="1"/>
</dbReference>
<dbReference type="Proteomes" id="UP000800040">
    <property type="component" value="Unassembled WGS sequence"/>
</dbReference>
<feature type="region of interest" description="Disordered" evidence="3">
    <location>
        <begin position="54"/>
        <end position="101"/>
    </location>
</feature>
<dbReference type="PANTHER" id="PTHR24180:SF45">
    <property type="entry name" value="POLY [ADP-RIBOSE] POLYMERASE TANKYRASE"/>
    <property type="match status" value="1"/>
</dbReference>
<dbReference type="InterPro" id="IPR002110">
    <property type="entry name" value="Ankyrin_rpt"/>
</dbReference>
<proteinExistence type="predicted"/>
<organism evidence="5 6">
    <name type="scientific">Decorospora gaudefroyi</name>
    <dbReference type="NCBI Taxonomy" id="184978"/>
    <lineage>
        <taxon>Eukaryota</taxon>
        <taxon>Fungi</taxon>
        <taxon>Dikarya</taxon>
        <taxon>Ascomycota</taxon>
        <taxon>Pezizomycotina</taxon>
        <taxon>Dothideomycetes</taxon>
        <taxon>Pleosporomycetidae</taxon>
        <taxon>Pleosporales</taxon>
        <taxon>Pleosporineae</taxon>
        <taxon>Pleosporaceae</taxon>
        <taxon>Decorospora</taxon>
    </lineage>
</organism>
<dbReference type="OrthoDB" id="194358at2759"/>
<feature type="domain" description="Clr5" evidence="4">
    <location>
        <begin position="1"/>
        <end position="52"/>
    </location>
</feature>
<dbReference type="InterPro" id="IPR051637">
    <property type="entry name" value="Ank_repeat_dom-contain_49"/>
</dbReference>
<keyword evidence="2" id="KW-0040">ANK repeat</keyword>
<dbReference type="InterPro" id="IPR025676">
    <property type="entry name" value="Clr5_dom"/>
</dbReference>
<dbReference type="InterPro" id="IPR036770">
    <property type="entry name" value="Ankyrin_rpt-contain_sf"/>
</dbReference>
<evidence type="ECO:0000256" key="2">
    <source>
        <dbReference type="ARBA" id="ARBA00023043"/>
    </source>
</evidence>
<dbReference type="PANTHER" id="PTHR24180">
    <property type="entry name" value="CYCLIN-DEPENDENT KINASE INHIBITOR 2C-RELATED"/>
    <property type="match status" value="1"/>
</dbReference>
<dbReference type="AlphaFoldDB" id="A0A6A5K3J8"/>
<sequence>MTKDWDSVQEEIKQLSFSQKKPLGEVKELMERKYKFRASTRAYRMKLKEWGLMRHKPRRTTEDRSDDARETSECSAGGNNLHGSNPSTTAEPMSVESTSGEHCTETDRWQVLADSSTLIAGESIAEPTFMGLLSQSQDLQPTFDPWPQGVTRVSEIVLDMLGAILDNQVSELEQLVLQNTDHINDPIGMPFDTPNSRFFDHPVMRQIVILQHPDQTLFDIACGMPCGPVIWVLLAYGAKGSKHPHGTDLALHNAVKNGRAYTVQALVQPGRSDVNGLPGSTWKPLFQAVFWNVPEVVRILLSRGAKIDDCCPSPYNTDTHTALQLCLEHRENVYEDTSARERCNQILEMLLSAGSDVHVKLTEPMVQSTFDMFIKPWQTRPHWSLELSSIELDCLRLFMSKQASLQASFQGSPCGSAQSKTFMHQALWHSTPAVARFLVDNFVSSSTNDGLTMLHEIIGSCPGAKRHPADTLRDIDVLLEKGVDPNGLENDGISPLRKCIEQCPAVDLVARLQMILHGGADPEPEDSCGVQPYLIAARTFEEPLLSEVMSALVAKIKGRYVRQVDGVTHAWAAGHFPISETQTYEQVVACTQKTGDFQVNMRNMMPDDVQSVFARAYFSVASKNFLDMMTRVARTKMLETKEKDEIIWIVSMREGVDLPQYEFNQRLVIALLDPQPIPNMMLEPRTDAVTTSTTTSNAKSGTASSPASSATLTVGMTPPAAPPPTHAPFQFNSNPTTTTSPVPSQSPQGFDDFFVASTTQIRWLDPCAKPKHDDAKKALAAVLMYKCGACGDEKLLTKKELERHEIEHDHTGDCDIEGCLRRFCVARRNRKSVGCQDHLFLGGM</sequence>
<evidence type="ECO:0000259" key="4">
    <source>
        <dbReference type="Pfam" id="PF14420"/>
    </source>
</evidence>
<evidence type="ECO:0000313" key="5">
    <source>
        <dbReference type="EMBL" id="KAF1829187.1"/>
    </source>
</evidence>
<name>A0A6A5K3J8_9PLEO</name>
<dbReference type="EMBL" id="ML975460">
    <property type="protein sequence ID" value="KAF1829187.1"/>
    <property type="molecule type" value="Genomic_DNA"/>
</dbReference>
<feature type="compositionally biased region" description="Polar residues" evidence="3">
    <location>
        <begin position="73"/>
        <end position="101"/>
    </location>
</feature>
<protein>
    <submittedName>
        <fullName evidence="5">Ankyrin</fullName>
    </submittedName>
</protein>
<keyword evidence="1" id="KW-0677">Repeat</keyword>